<dbReference type="RefSeq" id="XP_018260581.1">
    <property type="nucleotide sequence ID" value="XM_018410771.1"/>
</dbReference>
<dbReference type="GeneID" id="28971205"/>
<feature type="region of interest" description="Disordered" evidence="1">
    <location>
        <begin position="104"/>
        <end position="126"/>
    </location>
</feature>
<evidence type="ECO:0000313" key="3">
    <source>
        <dbReference type="EMBL" id="WWC65550.1"/>
    </source>
</evidence>
<dbReference type="EMBL" id="CP144540">
    <property type="protein sequence ID" value="WWC65550.1"/>
    <property type="molecule type" value="Genomic_DNA"/>
</dbReference>
<organism evidence="2">
    <name type="scientific">Kwoniella dejecticola CBS 10117</name>
    <dbReference type="NCBI Taxonomy" id="1296121"/>
    <lineage>
        <taxon>Eukaryota</taxon>
        <taxon>Fungi</taxon>
        <taxon>Dikarya</taxon>
        <taxon>Basidiomycota</taxon>
        <taxon>Agaricomycotina</taxon>
        <taxon>Tremellomycetes</taxon>
        <taxon>Tremellales</taxon>
        <taxon>Cryptococcaceae</taxon>
        <taxon>Kwoniella</taxon>
    </lineage>
</organism>
<proteinExistence type="predicted"/>
<keyword evidence="4" id="KW-1185">Reference proteome</keyword>
<name>A0A1A5ZY52_9TREE</name>
<evidence type="ECO:0000313" key="2">
    <source>
        <dbReference type="EMBL" id="OBR82739.1"/>
    </source>
</evidence>
<reference evidence="2" key="1">
    <citation type="submission" date="2013-07" db="EMBL/GenBank/DDBJ databases">
        <title>The Genome Sequence of Cryptococcus dejecticola CBS10117.</title>
        <authorList>
            <consortium name="The Broad Institute Genome Sequencing Platform"/>
            <person name="Cuomo C."/>
            <person name="Litvintseva A."/>
            <person name="Chen Y."/>
            <person name="Heitman J."/>
            <person name="Sun S."/>
            <person name="Springer D."/>
            <person name="Dromer F."/>
            <person name="Young S.K."/>
            <person name="Zeng Q."/>
            <person name="Gargeya S."/>
            <person name="Fitzgerald M."/>
            <person name="Abouelleil A."/>
            <person name="Alvarado L."/>
            <person name="Berlin A.M."/>
            <person name="Chapman S.B."/>
            <person name="Dewar J."/>
            <person name="Goldberg J."/>
            <person name="Griggs A."/>
            <person name="Gujja S."/>
            <person name="Hansen M."/>
            <person name="Howarth C."/>
            <person name="Imamovic A."/>
            <person name="Larimer J."/>
            <person name="McCowan C."/>
            <person name="Murphy C."/>
            <person name="Pearson M."/>
            <person name="Priest M."/>
            <person name="Roberts A."/>
            <person name="Saif S."/>
            <person name="Shea T."/>
            <person name="Sykes S."/>
            <person name="Wortman J."/>
            <person name="Nusbaum C."/>
            <person name="Birren B."/>
        </authorList>
    </citation>
    <scope>NUCLEOTIDE SEQUENCE [LARGE SCALE GENOMIC DNA]</scope>
    <source>
        <strain evidence="2">CBS 10117</strain>
    </source>
</reference>
<accession>A0A1A5ZY52</accession>
<dbReference type="KEGG" id="kdj:28971205"/>
<reference evidence="3" key="2">
    <citation type="submission" date="2013-07" db="EMBL/GenBank/DDBJ databases">
        <authorList>
            <consortium name="The Broad Institute Genome Sequencing Platform"/>
            <person name="Cuomo C."/>
            <person name="Litvintseva A."/>
            <person name="Chen Y."/>
            <person name="Heitman J."/>
            <person name="Sun S."/>
            <person name="Springer D."/>
            <person name="Dromer F."/>
            <person name="Young S.K."/>
            <person name="Zeng Q."/>
            <person name="Gargeya S."/>
            <person name="Fitzgerald M."/>
            <person name="Abouelleil A."/>
            <person name="Alvarado L."/>
            <person name="Berlin A.M."/>
            <person name="Chapman S.B."/>
            <person name="Dewar J."/>
            <person name="Goldberg J."/>
            <person name="Griggs A."/>
            <person name="Gujja S."/>
            <person name="Hansen M."/>
            <person name="Howarth C."/>
            <person name="Imamovic A."/>
            <person name="Larimer J."/>
            <person name="McCowan C."/>
            <person name="Murphy C."/>
            <person name="Pearson M."/>
            <person name="Priest M."/>
            <person name="Roberts A."/>
            <person name="Saif S."/>
            <person name="Shea T."/>
            <person name="Sykes S."/>
            <person name="Wortman J."/>
            <person name="Nusbaum C."/>
            <person name="Birren B."/>
        </authorList>
    </citation>
    <scope>NUCLEOTIDE SEQUENCE</scope>
    <source>
        <strain evidence="3">CBS 10117</strain>
    </source>
</reference>
<dbReference type="AlphaFoldDB" id="A0A1A5ZY52"/>
<reference evidence="3" key="3">
    <citation type="submission" date="2024-02" db="EMBL/GenBank/DDBJ databases">
        <title>Comparative genomics of Cryptococcus and Kwoniella reveals pathogenesis evolution and contrasting modes of karyotype evolution via chromosome fusion or intercentromeric recombination.</title>
        <authorList>
            <person name="Coelho M.A."/>
            <person name="David-Palma M."/>
            <person name="Shea T."/>
            <person name="Bowers K."/>
            <person name="McGinley-Smith S."/>
            <person name="Mohammad A.W."/>
            <person name="Gnirke A."/>
            <person name="Yurkov A.M."/>
            <person name="Nowrousian M."/>
            <person name="Sun S."/>
            <person name="Cuomo C.A."/>
            <person name="Heitman J."/>
        </authorList>
    </citation>
    <scope>NUCLEOTIDE SEQUENCE</scope>
    <source>
        <strain evidence="3">CBS 10117</strain>
    </source>
</reference>
<evidence type="ECO:0000313" key="4">
    <source>
        <dbReference type="Proteomes" id="UP000078595"/>
    </source>
</evidence>
<evidence type="ECO:0000256" key="1">
    <source>
        <dbReference type="SAM" id="MobiDB-lite"/>
    </source>
</evidence>
<dbReference type="OrthoDB" id="2563166at2759"/>
<dbReference type="VEuPathDB" id="FungiDB:I303_07506"/>
<dbReference type="Proteomes" id="UP000078595">
    <property type="component" value="Chromosome 11"/>
</dbReference>
<sequence length="177" mass="20439">MDPEDWRRVQPLMFTPYNPPPAPVDIPYEHANPFSPYVFPRYGWYHPEVFSQIDLNPPAPNPGKSQATGKPVILPTQGVYDMYTRDPTLLPKTWTGPWNDPSNTKAPVHKPFGDASDLTWTSPRTGKTYQLPAMPDRYEGEHHYECEKCRMRKMKFDGFLWCKQCRDNTKNIAVKGP</sequence>
<dbReference type="EMBL" id="KI894035">
    <property type="protein sequence ID" value="OBR82739.1"/>
    <property type="molecule type" value="Genomic_DNA"/>
</dbReference>
<gene>
    <name evidence="2" type="ORF">I303_07506</name>
    <name evidence="3" type="ORF">I303_108168</name>
</gene>
<protein>
    <submittedName>
        <fullName evidence="2">Uncharacterized protein</fullName>
    </submittedName>
</protein>